<gene>
    <name evidence="1" type="ORF">VFPPC_10592</name>
</gene>
<keyword evidence="2" id="KW-1185">Reference proteome</keyword>
<organism evidence="1 2">
    <name type="scientific">Pochonia chlamydosporia 170</name>
    <dbReference type="NCBI Taxonomy" id="1380566"/>
    <lineage>
        <taxon>Eukaryota</taxon>
        <taxon>Fungi</taxon>
        <taxon>Dikarya</taxon>
        <taxon>Ascomycota</taxon>
        <taxon>Pezizomycotina</taxon>
        <taxon>Sordariomycetes</taxon>
        <taxon>Hypocreomycetidae</taxon>
        <taxon>Hypocreales</taxon>
        <taxon>Clavicipitaceae</taxon>
        <taxon>Pochonia</taxon>
    </lineage>
</organism>
<dbReference type="RefSeq" id="XP_018138068.1">
    <property type="nucleotide sequence ID" value="XM_018288932.1"/>
</dbReference>
<proteinExistence type="predicted"/>
<evidence type="ECO:0000313" key="1">
    <source>
        <dbReference type="EMBL" id="OAQ60158.1"/>
    </source>
</evidence>
<sequence>MSFDEPDHIRSKDAERPSTFLASIKTWRKTAGTHHPGEAYFRVERLTDVKQDAKGHIKIKTHWTPIWVPIQDLRGQESYEAARELIVQKFGEDVWTKTSEGWNATEPFVEDRIEYVAD</sequence>
<dbReference type="EMBL" id="LSBJ02000009">
    <property type="protein sequence ID" value="OAQ60158.1"/>
    <property type="molecule type" value="Genomic_DNA"/>
</dbReference>
<comment type="caution">
    <text evidence="1">The sequence shown here is derived from an EMBL/GenBank/DDBJ whole genome shotgun (WGS) entry which is preliminary data.</text>
</comment>
<name>A0A179F415_METCM</name>
<evidence type="ECO:0000313" key="2">
    <source>
        <dbReference type="Proteomes" id="UP000078397"/>
    </source>
</evidence>
<dbReference type="GeneID" id="28852926"/>
<protein>
    <submittedName>
        <fullName evidence="1">Uncharacterized protein</fullName>
    </submittedName>
</protein>
<dbReference type="OrthoDB" id="10294630at2759"/>
<dbReference type="KEGG" id="pchm:VFPPC_10592"/>
<accession>A0A179F415</accession>
<dbReference type="AlphaFoldDB" id="A0A179F415"/>
<reference evidence="1 2" key="1">
    <citation type="journal article" date="2016" name="PLoS Pathog.">
        <title>Biosynthesis of antibiotic leucinostatins in bio-control fungus Purpureocillium lilacinum and their inhibition on phytophthora revealed by genome mining.</title>
        <authorList>
            <person name="Wang G."/>
            <person name="Liu Z."/>
            <person name="Lin R."/>
            <person name="Li E."/>
            <person name="Mao Z."/>
            <person name="Ling J."/>
            <person name="Yang Y."/>
            <person name="Yin W.B."/>
            <person name="Xie B."/>
        </authorList>
    </citation>
    <scope>NUCLEOTIDE SEQUENCE [LARGE SCALE GENOMIC DNA]</scope>
    <source>
        <strain evidence="1">170</strain>
    </source>
</reference>
<dbReference type="Proteomes" id="UP000078397">
    <property type="component" value="Unassembled WGS sequence"/>
</dbReference>